<gene>
    <name evidence="1" type="ORF">F4554_004044</name>
</gene>
<proteinExistence type="predicted"/>
<comment type="caution">
    <text evidence="1">The sequence shown here is derived from an EMBL/GenBank/DDBJ whole genome shotgun (WGS) entry which is preliminary data.</text>
</comment>
<evidence type="ECO:0000313" key="2">
    <source>
        <dbReference type="Proteomes" id="UP000579605"/>
    </source>
</evidence>
<organism evidence="1 2">
    <name type="scientific">Actinopolymorpha rutila</name>
    <dbReference type="NCBI Taxonomy" id="446787"/>
    <lineage>
        <taxon>Bacteria</taxon>
        <taxon>Bacillati</taxon>
        <taxon>Actinomycetota</taxon>
        <taxon>Actinomycetes</taxon>
        <taxon>Propionibacteriales</taxon>
        <taxon>Actinopolymorphaceae</taxon>
        <taxon>Actinopolymorpha</taxon>
    </lineage>
</organism>
<protein>
    <submittedName>
        <fullName evidence="1">Uncharacterized protein</fullName>
    </submittedName>
</protein>
<sequence>MAVGISEESARNQHRINLEIDTEISIARLGRERLRVTATAEIRRKEEKRNV</sequence>
<reference evidence="1 2" key="1">
    <citation type="submission" date="2020-07" db="EMBL/GenBank/DDBJ databases">
        <title>Sequencing the genomes of 1000 actinobacteria strains.</title>
        <authorList>
            <person name="Klenk H.-P."/>
        </authorList>
    </citation>
    <scope>NUCLEOTIDE SEQUENCE [LARGE SCALE GENOMIC DNA]</scope>
    <source>
        <strain evidence="1 2">DSM 18448</strain>
    </source>
</reference>
<name>A0A852ZS16_9ACTN</name>
<keyword evidence="2" id="KW-1185">Reference proteome</keyword>
<dbReference type="EMBL" id="JACBZH010000001">
    <property type="protein sequence ID" value="NYH91406.1"/>
    <property type="molecule type" value="Genomic_DNA"/>
</dbReference>
<accession>A0A852ZS16</accession>
<dbReference type="RefSeq" id="WP_179788989.1">
    <property type="nucleotide sequence ID" value="NZ_BAAARR010000037.1"/>
</dbReference>
<dbReference type="Proteomes" id="UP000579605">
    <property type="component" value="Unassembled WGS sequence"/>
</dbReference>
<evidence type="ECO:0000313" key="1">
    <source>
        <dbReference type="EMBL" id="NYH91406.1"/>
    </source>
</evidence>
<dbReference type="AlphaFoldDB" id="A0A852ZS16"/>